<dbReference type="EMBL" id="JADCNM010000012">
    <property type="protein sequence ID" value="KAG0459682.1"/>
    <property type="molecule type" value="Genomic_DNA"/>
</dbReference>
<evidence type="ECO:0000256" key="1">
    <source>
        <dbReference type="SAM" id="MobiDB-lite"/>
    </source>
</evidence>
<dbReference type="AlphaFoldDB" id="A0A835UFF9"/>
<evidence type="ECO:0000313" key="3">
    <source>
        <dbReference type="Proteomes" id="UP000639772"/>
    </source>
</evidence>
<sequence length="177" mass="18765">MGNYMSCTPSSAARGAQPRGPRVILPGGGIHHLGAAKATAAELMLDHPGHFLVHARAVVIGSRLAALSADEELEIGAVYAMFPMGRIGSVATAADLERQQVLTSGKAAARWAAGGQGEWVQGIPELDDVPAMTQVLLERSSKLELVDEVLMAELTFSKSMCRSRRPALQTITEEVSF</sequence>
<protein>
    <submittedName>
        <fullName evidence="2">Uncharacterized protein</fullName>
    </submittedName>
</protein>
<evidence type="ECO:0000313" key="2">
    <source>
        <dbReference type="EMBL" id="KAG0459682.1"/>
    </source>
</evidence>
<dbReference type="Pfam" id="PF14009">
    <property type="entry name" value="PADRE"/>
    <property type="match status" value="1"/>
</dbReference>
<dbReference type="InterPro" id="IPR025322">
    <property type="entry name" value="PADRE_dom"/>
</dbReference>
<reference evidence="2 3" key="1">
    <citation type="journal article" date="2020" name="Nat. Food">
        <title>A phased Vanilla planifolia genome enables genetic improvement of flavour and production.</title>
        <authorList>
            <person name="Hasing T."/>
            <person name="Tang H."/>
            <person name="Brym M."/>
            <person name="Khazi F."/>
            <person name="Huang T."/>
            <person name="Chambers A.H."/>
        </authorList>
    </citation>
    <scope>NUCLEOTIDE SEQUENCE [LARGE SCALE GENOMIC DNA]</scope>
    <source>
        <tissue evidence="2">Leaf</tissue>
    </source>
</reference>
<feature type="region of interest" description="Disordered" evidence="1">
    <location>
        <begin position="1"/>
        <end position="21"/>
    </location>
</feature>
<gene>
    <name evidence="2" type="ORF">HPP92_022810</name>
</gene>
<organism evidence="2 3">
    <name type="scientific">Vanilla planifolia</name>
    <name type="common">Vanilla</name>
    <dbReference type="NCBI Taxonomy" id="51239"/>
    <lineage>
        <taxon>Eukaryota</taxon>
        <taxon>Viridiplantae</taxon>
        <taxon>Streptophyta</taxon>
        <taxon>Embryophyta</taxon>
        <taxon>Tracheophyta</taxon>
        <taxon>Spermatophyta</taxon>
        <taxon>Magnoliopsida</taxon>
        <taxon>Liliopsida</taxon>
        <taxon>Asparagales</taxon>
        <taxon>Orchidaceae</taxon>
        <taxon>Vanilloideae</taxon>
        <taxon>Vanilleae</taxon>
        <taxon>Vanilla</taxon>
    </lineage>
</organism>
<proteinExistence type="predicted"/>
<feature type="compositionally biased region" description="Polar residues" evidence="1">
    <location>
        <begin position="1"/>
        <end position="11"/>
    </location>
</feature>
<dbReference type="OrthoDB" id="1922322at2759"/>
<dbReference type="Proteomes" id="UP000639772">
    <property type="component" value="Chromosome 12"/>
</dbReference>
<accession>A0A835UFF9</accession>
<name>A0A835UFF9_VANPL</name>
<dbReference type="PANTHER" id="PTHR33052">
    <property type="entry name" value="DUF4228 DOMAIN PROTEIN-RELATED"/>
    <property type="match status" value="1"/>
</dbReference>
<comment type="caution">
    <text evidence="2">The sequence shown here is derived from an EMBL/GenBank/DDBJ whole genome shotgun (WGS) entry which is preliminary data.</text>
</comment>